<organism evidence="2 3">
    <name type="scientific">Chinchilla lanigera</name>
    <name type="common">Long-tailed chinchilla</name>
    <name type="synonym">Chinchilla villidera</name>
    <dbReference type="NCBI Taxonomy" id="34839"/>
    <lineage>
        <taxon>Eukaryota</taxon>
        <taxon>Metazoa</taxon>
        <taxon>Chordata</taxon>
        <taxon>Craniata</taxon>
        <taxon>Vertebrata</taxon>
        <taxon>Euteleostomi</taxon>
        <taxon>Mammalia</taxon>
        <taxon>Eutheria</taxon>
        <taxon>Euarchontoglires</taxon>
        <taxon>Glires</taxon>
        <taxon>Rodentia</taxon>
        <taxon>Hystricomorpha</taxon>
        <taxon>Chinchillidae</taxon>
        <taxon>Chinchilla</taxon>
    </lineage>
</organism>
<proteinExistence type="predicted"/>
<dbReference type="GeneTree" id="ENSGT00940000157713"/>
<evidence type="ECO:0000313" key="3">
    <source>
        <dbReference type="Proteomes" id="UP000694398"/>
    </source>
</evidence>
<feature type="compositionally biased region" description="Basic and acidic residues" evidence="1">
    <location>
        <begin position="97"/>
        <end position="117"/>
    </location>
</feature>
<reference evidence="2" key="1">
    <citation type="submission" date="2025-08" db="UniProtKB">
        <authorList>
            <consortium name="Ensembl"/>
        </authorList>
    </citation>
    <scope>IDENTIFICATION</scope>
</reference>
<gene>
    <name evidence="2" type="primary">E2F7</name>
</gene>
<keyword evidence="3" id="KW-1185">Reference proteome</keyword>
<reference evidence="2" key="2">
    <citation type="submission" date="2025-09" db="UniProtKB">
        <authorList>
            <consortium name="Ensembl"/>
        </authorList>
    </citation>
    <scope>IDENTIFICATION</scope>
</reference>
<sequence length="133" mass="15280">MEVNCLTLKDLINPKQARLDLAIEDGENAQKENIFVDRLRMAPKTPIKNEPIDLSKQKIFTPERNPITPVKLVDRQQTEPWTPTANLKMLLSAASPDIRDREKKKGLFRPIENKDDASSDSLQVNRRIQKTFT</sequence>
<name>A0A8C2V515_CHILA</name>
<feature type="compositionally biased region" description="Polar residues" evidence="1">
    <location>
        <begin position="119"/>
        <end position="133"/>
    </location>
</feature>
<evidence type="ECO:0000313" key="2">
    <source>
        <dbReference type="Ensembl" id="ENSCLAP00000010366.1"/>
    </source>
</evidence>
<dbReference type="Ensembl" id="ENSCLAT00000010496.1">
    <property type="protein sequence ID" value="ENSCLAP00000010366.1"/>
    <property type="gene ID" value="ENSCLAG00000007164.1"/>
</dbReference>
<dbReference type="Proteomes" id="UP000694398">
    <property type="component" value="Unassembled WGS sequence"/>
</dbReference>
<accession>A0A8C2V515</accession>
<dbReference type="AlphaFoldDB" id="A0A8C2V515"/>
<protein>
    <submittedName>
        <fullName evidence="2">E2F transcription factor 7</fullName>
    </submittedName>
</protein>
<evidence type="ECO:0000256" key="1">
    <source>
        <dbReference type="SAM" id="MobiDB-lite"/>
    </source>
</evidence>
<feature type="region of interest" description="Disordered" evidence="1">
    <location>
        <begin position="92"/>
        <end position="133"/>
    </location>
</feature>